<dbReference type="InterPro" id="IPR001233">
    <property type="entry name" value="RtcB"/>
</dbReference>
<feature type="binding site" evidence="11">
    <location>
        <position position="227"/>
    </location>
    <ligand>
        <name>Mn(2+)</name>
        <dbReference type="ChEBI" id="CHEBI:29035"/>
        <label>1</label>
    </ligand>
</feature>
<evidence type="ECO:0000256" key="6">
    <source>
        <dbReference type="ARBA" id="ARBA00023134"/>
    </source>
</evidence>
<feature type="binding site" evidence="10">
    <location>
        <begin position="371"/>
        <end position="374"/>
    </location>
    <ligand>
        <name>GMP</name>
        <dbReference type="ChEBI" id="CHEBI:58115"/>
    </ligand>
</feature>
<dbReference type="GO" id="GO:0042245">
    <property type="term" value="P:RNA repair"/>
    <property type="evidence" value="ECO:0007669"/>
    <property type="project" value="UniProtKB-KW"/>
</dbReference>
<dbReference type="GO" id="GO:0005525">
    <property type="term" value="F:GTP binding"/>
    <property type="evidence" value="ECO:0007669"/>
    <property type="project" value="UniProtKB-KW"/>
</dbReference>
<comment type="catalytic activity">
    <reaction evidence="8">
        <text>a 3'-end 3'-phospho-ribonucleotide-RNA + a 5'-end dephospho-ribonucleoside-RNA + GTP = a ribonucleotidyl-ribonucleotide-RNA + GMP + diphosphate</text>
        <dbReference type="Rhea" id="RHEA:68076"/>
        <dbReference type="Rhea" id="RHEA-COMP:10463"/>
        <dbReference type="Rhea" id="RHEA-COMP:13936"/>
        <dbReference type="Rhea" id="RHEA-COMP:17355"/>
        <dbReference type="ChEBI" id="CHEBI:33019"/>
        <dbReference type="ChEBI" id="CHEBI:37565"/>
        <dbReference type="ChEBI" id="CHEBI:58115"/>
        <dbReference type="ChEBI" id="CHEBI:83062"/>
        <dbReference type="ChEBI" id="CHEBI:138284"/>
        <dbReference type="ChEBI" id="CHEBI:173118"/>
        <dbReference type="EC" id="6.5.1.8"/>
    </reaction>
</comment>
<feature type="binding site" evidence="11">
    <location>
        <position position="149"/>
    </location>
    <ligand>
        <name>Mn(2+)</name>
        <dbReference type="ChEBI" id="CHEBI:29035"/>
        <label>1</label>
    </ligand>
</feature>
<accession>A0A9X3F9J4</accession>
<reference evidence="12" key="1">
    <citation type="submission" date="2022-11" db="EMBL/GenBank/DDBJ databases">
        <title>Marilongibacter aestuarii gen. nov., sp. nov., isolated from tidal flat sediment.</title>
        <authorList>
            <person name="Jiayan W."/>
        </authorList>
    </citation>
    <scope>NUCLEOTIDE SEQUENCE</scope>
    <source>
        <strain evidence="12">Z1-6</strain>
    </source>
</reference>
<keyword evidence="5" id="KW-0692">RNA repair</keyword>
<dbReference type="PANTHER" id="PTHR43749">
    <property type="entry name" value="RNA-SPLICING LIGASE RTCB"/>
    <property type="match status" value="1"/>
</dbReference>
<keyword evidence="13" id="KW-1185">Reference proteome</keyword>
<dbReference type="EMBL" id="JAPOHD010000065">
    <property type="protein sequence ID" value="MCY1723021.1"/>
    <property type="molecule type" value="Genomic_DNA"/>
</dbReference>
<dbReference type="GO" id="GO:0003909">
    <property type="term" value="F:DNA ligase activity"/>
    <property type="evidence" value="ECO:0007669"/>
    <property type="project" value="TreeGrafter"/>
</dbReference>
<dbReference type="PANTHER" id="PTHR43749:SF2">
    <property type="entry name" value="RNA-SPLICING LIGASE RTCB"/>
    <property type="match status" value="1"/>
</dbReference>
<dbReference type="EC" id="6.5.1.8" evidence="1"/>
<evidence type="ECO:0000313" key="13">
    <source>
        <dbReference type="Proteomes" id="UP001145087"/>
    </source>
</evidence>
<dbReference type="Proteomes" id="UP001145087">
    <property type="component" value="Unassembled WGS sequence"/>
</dbReference>
<evidence type="ECO:0000256" key="9">
    <source>
        <dbReference type="PIRSR" id="PIRSR601233-1"/>
    </source>
</evidence>
<evidence type="ECO:0000256" key="4">
    <source>
        <dbReference type="ARBA" id="ARBA00022741"/>
    </source>
</evidence>
<evidence type="ECO:0000256" key="3">
    <source>
        <dbReference type="ARBA" id="ARBA00022723"/>
    </source>
</evidence>
<dbReference type="AlphaFoldDB" id="A0A9X3F9J4"/>
<feature type="binding site" evidence="11">
    <location>
        <position position="338"/>
    </location>
    <ligand>
        <name>Mn(2+)</name>
        <dbReference type="ChEBI" id="CHEBI:29035"/>
        <label>2</label>
    </ligand>
</feature>
<keyword evidence="6 10" id="KW-0342">GTP-binding</keyword>
<feature type="binding site" evidence="10">
    <location>
        <begin position="338"/>
        <end position="339"/>
    </location>
    <ligand>
        <name>GMP</name>
        <dbReference type="ChEBI" id="CHEBI:58115"/>
    </ligand>
</feature>
<evidence type="ECO:0000256" key="7">
    <source>
        <dbReference type="ARBA" id="ARBA00023211"/>
    </source>
</evidence>
<dbReference type="InterPro" id="IPR036025">
    <property type="entry name" value="RtcB-like_sf"/>
</dbReference>
<evidence type="ECO:0000256" key="10">
    <source>
        <dbReference type="PIRSR" id="PIRSR601233-2"/>
    </source>
</evidence>
<feature type="binding site" evidence="10">
    <location>
        <begin position="395"/>
        <end position="398"/>
    </location>
    <ligand>
        <name>GMP</name>
        <dbReference type="ChEBI" id="CHEBI:58115"/>
    </ligand>
</feature>
<keyword evidence="3 11" id="KW-0479">Metal-binding</keyword>
<proteinExistence type="predicted"/>
<evidence type="ECO:0000256" key="5">
    <source>
        <dbReference type="ARBA" id="ARBA00022800"/>
    </source>
</evidence>
<evidence type="ECO:0000256" key="11">
    <source>
        <dbReference type="PIRSR" id="PIRSR601233-3"/>
    </source>
</evidence>
<organism evidence="12 13">
    <name type="scientific">Draconibacterium aestuarii</name>
    <dbReference type="NCBI Taxonomy" id="2998507"/>
    <lineage>
        <taxon>Bacteria</taxon>
        <taxon>Pseudomonadati</taxon>
        <taxon>Bacteroidota</taxon>
        <taxon>Bacteroidia</taxon>
        <taxon>Marinilabiliales</taxon>
        <taxon>Prolixibacteraceae</taxon>
        <taxon>Draconibacterium</taxon>
    </lineage>
</organism>
<dbReference type="RefSeq" id="WP_343335346.1">
    <property type="nucleotide sequence ID" value="NZ_JAPOHD010000065.1"/>
</dbReference>
<dbReference type="GO" id="GO:0006281">
    <property type="term" value="P:DNA repair"/>
    <property type="evidence" value="ECO:0007669"/>
    <property type="project" value="TreeGrafter"/>
</dbReference>
<sequence length="466" mass="52325">MKKIKLRGKELQRIGYTNHRAIALAINLVTKHCKRADKVEILELLEKINHNPEKYADEPVFGELAKMLTQKTTRPKKNKKIVWNKKVDFKIFGEDYIDPAAIDQMNTAMKLPISVKGALMADAHVGYGLPIGGVLATYNAVIPYGVGMDIGCRMCLSVFPMSPKRIKGEHNRIKNILLNETRFGLAEFKDLSEHEILERKEFNEIKFLKSLQSKFARQLGTSGHGNHFVDVGVVEFDEFAEEVNLQPGKYFAVLTHSGSRNFGAEVCKHYTNIAKQKLELSGEAASLAWLDLDSEEGQEYWAAMQLAGDYSHANHRIIHNRMAKAFGEKPLTIIENHHNFAWKEKLAEGEELIIHRKGATPASVGDVGIIPGTMASPAYIVRGKGNEASLQSASHGAGRLMSRNKAKATFTESELKKYLREQDVELMGGGTDESPQAYKDIREVMRYQKDLVNILGVFYPKIVRME</sequence>
<dbReference type="GO" id="GO:0030145">
    <property type="term" value="F:manganese ion binding"/>
    <property type="evidence" value="ECO:0007669"/>
    <property type="project" value="TreeGrafter"/>
</dbReference>
<protein>
    <recommendedName>
        <fullName evidence="1">3'-phosphate/5'-hydroxy nucleic acid ligase</fullName>
        <ecNumber evidence="1">6.5.1.8</ecNumber>
    </recommendedName>
</protein>
<evidence type="ECO:0000313" key="12">
    <source>
        <dbReference type="EMBL" id="MCY1723021.1"/>
    </source>
</evidence>
<name>A0A9X3F9J4_9BACT</name>
<comment type="caution">
    <text evidence="12">The sequence shown here is derived from an EMBL/GenBank/DDBJ whole genome shotgun (WGS) entry which is preliminary data.</text>
</comment>
<dbReference type="GO" id="GO:0006396">
    <property type="term" value="P:RNA processing"/>
    <property type="evidence" value="ECO:0007669"/>
    <property type="project" value="InterPro"/>
</dbReference>
<gene>
    <name evidence="12" type="ORF">OU798_21920</name>
</gene>
<evidence type="ECO:0000256" key="1">
    <source>
        <dbReference type="ARBA" id="ARBA00012726"/>
    </source>
</evidence>
<keyword evidence="4 10" id="KW-0547">Nucleotide-binding</keyword>
<dbReference type="SUPFAM" id="SSF103365">
    <property type="entry name" value="Hypothetical protein PH1602"/>
    <property type="match status" value="1"/>
</dbReference>
<dbReference type="GO" id="GO:0170057">
    <property type="term" value="F:RNA ligase (GTP) activity"/>
    <property type="evidence" value="ECO:0007669"/>
    <property type="project" value="UniProtKB-EC"/>
</dbReference>
<feature type="active site" description="GMP-histidine intermediate" evidence="9">
    <location>
        <position position="395"/>
    </location>
</feature>
<dbReference type="Gene3D" id="3.90.1860.10">
    <property type="entry name" value="tRNA-splicing ligase RtcB"/>
    <property type="match status" value="1"/>
</dbReference>
<feature type="binding site" evidence="11">
    <location>
        <position position="256"/>
    </location>
    <ligand>
        <name>Mn(2+)</name>
        <dbReference type="ChEBI" id="CHEBI:29035"/>
        <label>2</label>
    </ligand>
</feature>
<dbReference type="Pfam" id="PF01139">
    <property type="entry name" value="RtcB"/>
    <property type="match status" value="2"/>
</dbReference>
<evidence type="ECO:0000256" key="8">
    <source>
        <dbReference type="ARBA" id="ARBA00047746"/>
    </source>
</evidence>
<dbReference type="InterPro" id="IPR052915">
    <property type="entry name" value="RtcB-like"/>
</dbReference>
<keyword evidence="2" id="KW-0436">Ligase</keyword>
<evidence type="ECO:0000256" key="2">
    <source>
        <dbReference type="ARBA" id="ARBA00022598"/>
    </source>
</evidence>
<comment type="cofactor">
    <cofactor evidence="11">
        <name>Mn(2+)</name>
        <dbReference type="ChEBI" id="CHEBI:29035"/>
    </cofactor>
    <text evidence="11">Binds 2 manganese ions per subunit.</text>
</comment>
<keyword evidence="7 11" id="KW-0464">Manganese</keyword>